<proteinExistence type="inferred from homology"/>
<dbReference type="PRINTS" id="PR01837">
    <property type="entry name" value="MGTCSAPBPROT"/>
</dbReference>
<protein>
    <recommendedName>
        <fullName evidence="7">Protein MgtC</fullName>
    </recommendedName>
</protein>
<organism evidence="9 10">
    <name type="scientific">Uliginosibacterium silvisoli</name>
    <dbReference type="NCBI Taxonomy" id="3114758"/>
    <lineage>
        <taxon>Bacteria</taxon>
        <taxon>Pseudomonadati</taxon>
        <taxon>Pseudomonadota</taxon>
        <taxon>Betaproteobacteria</taxon>
        <taxon>Rhodocyclales</taxon>
        <taxon>Zoogloeaceae</taxon>
        <taxon>Uliginosibacterium</taxon>
    </lineage>
</organism>
<evidence type="ECO:0000256" key="7">
    <source>
        <dbReference type="RuleBase" id="RU365041"/>
    </source>
</evidence>
<gene>
    <name evidence="9" type="ORF">VVD49_01785</name>
</gene>
<reference evidence="9 10" key="1">
    <citation type="submission" date="2024-01" db="EMBL/GenBank/DDBJ databases">
        <title>Uliginosibacterium soil sp. nov.</title>
        <authorList>
            <person name="Lv Y."/>
        </authorList>
    </citation>
    <scope>NUCLEOTIDE SEQUENCE [LARGE SCALE GENOMIC DNA]</scope>
    <source>
        <strain evidence="9 10">H3</strain>
    </source>
</reference>
<evidence type="ECO:0000256" key="3">
    <source>
        <dbReference type="ARBA" id="ARBA00022475"/>
    </source>
</evidence>
<comment type="caution">
    <text evidence="9">The sequence shown here is derived from an EMBL/GenBank/DDBJ whole genome shotgun (WGS) entry which is preliminary data.</text>
</comment>
<evidence type="ECO:0000313" key="10">
    <source>
        <dbReference type="Proteomes" id="UP001331561"/>
    </source>
</evidence>
<keyword evidence="7" id="KW-0997">Cell inner membrane</keyword>
<feature type="transmembrane region" description="Helical" evidence="7">
    <location>
        <begin position="44"/>
        <end position="64"/>
    </location>
</feature>
<dbReference type="Pfam" id="PF02308">
    <property type="entry name" value="MgtC"/>
    <property type="match status" value="1"/>
</dbReference>
<keyword evidence="10" id="KW-1185">Reference proteome</keyword>
<evidence type="ECO:0000256" key="6">
    <source>
        <dbReference type="ARBA" id="ARBA00023136"/>
    </source>
</evidence>
<dbReference type="InterPro" id="IPR003416">
    <property type="entry name" value="MgtC/SapB/SrpB/YhiD_fam"/>
</dbReference>
<evidence type="ECO:0000256" key="1">
    <source>
        <dbReference type="ARBA" id="ARBA00004651"/>
    </source>
</evidence>
<feature type="transmembrane region" description="Helical" evidence="7">
    <location>
        <begin position="70"/>
        <end position="90"/>
    </location>
</feature>
<evidence type="ECO:0000313" key="9">
    <source>
        <dbReference type="EMBL" id="MEC5384432.1"/>
    </source>
</evidence>
<evidence type="ECO:0000256" key="2">
    <source>
        <dbReference type="ARBA" id="ARBA00009298"/>
    </source>
</evidence>
<feature type="domain" description="MgtC/SapB/SrpB/YhiD N-terminal" evidence="8">
    <location>
        <begin position="16"/>
        <end position="140"/>
    </location>
</feature>
<name>A0ABU6JYE0_9RHOO</name>
<dbReference type="EMBL" id="JAYXHS010000001">
    <property type="protein sequence ID" value="MEC5384432.1"/>
    <property type="molecule type" value="Genomic_DNA"/>
</dbReference>
<dbReference type="PANTHER" id="PTHR33778">
    <property type="entry name" value="PROTEIN MGTC"/>
    <property type="match status" value="1"/>
</dbReference>
<comment type="subcellular location">
    <subcellularLocation>
        <location evidence="7">Cell inner membrane</location>
        <topology evidence="7">Multi-pass membrane protein</topology>
    </subcellularLocation>
    <subcellularLocation>
        <location evidence="1">Cell membrane</location>
        <topology evidence="1">Multi-pass membrane protein</topology>
    </subcellularLocation>
</comment>
<evidence type="ECO:0000259" key="8">
    <source>
        <dbReference type="Pfam" id="PF02308"/>
    </source>
</evidence>
<keyword evidence="4 7" id="KW-0812">Transmembrane</keyword>
<comment type="similarity">
    <text evidence="2 7">Belongs to the MgtC/SapB family.</text>
</comment>
<evidence type="ECO:0000256" key="5">
    <source>
        <dbReference type="ARBA" id="ARBA00022989"/>
    </source>
</evidence>
<feature type="transmembrane region" description="Helical" evidence="7">
    <location>
        <begin position="102"/>
        <end position="135"/>
    </location>
</feature>
<feature type="transmembrane region" description="Helical" evidence="7">
    <location>
        <begin position="12"/>
        <end position="32"/>
    </location>
</feature>
<dbReference type="InterPro" id="IPR049177">
    <property type="entry name" value="MgtC_SapB_SrpB_YhiD_N"/>
</dbReference>
<dbReference type="Proteomes" id="UP001331561">
    <property type="component" value="Unassembled WGS sequence"/>
</dbReference>
<keyword evidence="3" id="KW-1003">Cell membrane</keyword>
<accession>A0ABU6JYE0</accession>
<dbReference type="PANTHER" id="PTHR33778:SF1">
    <property type="entry name" value="MAGNESIUM TRANSPORTER YHID-RELATED"/>
    <property type="match status" value="1"/>
</dbReference>
<evidence type="ECO:0000256" key="4">
    <source>
        <dbReference type="ARBA" id="ARBA00022692"/>
    </source>
</evidence>
<dbReference type="RefSeq" id="WP_327597411.1">
    <property type="nucleotide sequence ID" value="NZ_JAYXHS010000001.1"/>
</dbReference>
<keyword evidence="5 7" id="KW-1133">Transmembrane helix</keyword>
<sequence>MQPGNWDFSQELFIRLGLALLAGVVLGLNRWLHHKSAGIRTHSLVSLGAALAMLAISTLSGGDAQAASRVMQGLLTGMGFLGAGVIIQINHTQRVRGLTTAANLWACALLGASFGAGLHALGLTALFAVMLVLLLGGSIEHWTGNALGIKRSAELPDDESDRPEAD</sequence>
<keyword evidence="6 7" id="KW-0472">Membrane</keyword>